<evidence type="ECO:0000313" key="2">
    <source>
        <dbReference type="EMBL" id="VWC10975.1"/>
    </source>
</evidence>
<dbReference type="InterPro" id="IPR021783">
    <property type="entry name" value="DUF3348"/>
</dbReference>
<gene>
    <name evidence="2" type="ORF">BLA13014_05218</name>
</gene>
<dbReference type="Proteomes" id="UP000494261">
    <property type="component" value="Unassembled WGS sequence"/>
</dbReference>
<accession>A0A6P2PVJ6</accession>
<sequence length="294" mass="31087">MLRAAPNGAASPILAADLPATCKLLPFLTVCSMVQAPPRPALSGPTLVRLLARLADADVAESRQTLSDRLSQWLGWTDAITLSSALNASPPGVAAGVRGYDAERDFARVRHELAQAITATNRPRARRRPGDPPPPGADTADFADFRQRYLSLQQDMETAIGQLRGRLRVAVTARSSGMARLATLDAIMERVLGARERSLLSAIPALLGTRFGRLRDAERQALADAESAAAAAESAAAATPAYDGAVVADGTAVAAIVPGAWLDTFRDEMQSILLAELEVRFQTVDGLLAALRTS</sequence>
<feature type="region of interest" description="Disordered" evidence="1">
    <location>
        <begin position="120"/>
        <end position="139"/>
    </location>
</feature>
<evidence type="ECO:0000256" key="1">
    <source>
        <dbReference type="SAM" id="MobiDB-lite"/>
    </source>
</evidence>
<protein>
    <recommendedName>
        <fullName evidence="4">DUF3348 domain-containing protein</fullName>
    </recommendedName>
</protein>
<proteinExistence type="predicted"/>
<dbReference type="Pfam" id="PF11828">
    <property type="entry name" value="DUF3348"/>
    <property type="match status" value="1"/>
</dbReference>
<reference evidence="2 3" key="1">
    <citation type="submission" date="2019-09" db="EMBL/GenBank/DDBJ databases">
        <authorList>
            <person name="Depoorter E."/>
        </authorList>
    </citation>
    <scope>NUCLEOTIDE SEQUENCE [LARGE SCALE GENOMIC DNA]</scope>
    <source>
        <strain evidence="2">LMG 13014</strain>
    </source>
</reference>
<organism evidence="2 3">
    <name type="scientific">Burkholderia aenigmatica</name>
    <dbReference type="NCBI Taxonomy" id="2015348"/>
    <lineage>
        <taxon>Bacteria</taxon>
        <taxon>Pseudomonadati</taxon>
        <taxon>Pseudomonadota</taxon>
        <taxon>Betaproteobacteria</taxon>
        <taxon>Burkholderiales</taxon>
        <taxon>Burkholderiaceae</taxon>
        <taxon>Burkholderia</taxon>
        <taxon>Burkholderia cepacia complex</taxon>
    </lineage>
</organism>
<dbReference type="EMBL" id="CABVQC010000042">
    <property type="protein sequence ID" value="VWC10975.1"/>
    <property type="molecule type" value="Genomic_DNA"/>
</dbReference>
<evidence type="ECO:0000313" key="3">
    <source>
        <dbReference type="Proteomes" id="UP000494261"/>
    </source>
</evidence>
<evidence type="ECO:0008006" key="4">
    <source>
        <dbReference type="Google" id="ProtNLM"/>
    </source>
</evidence>
<dbReference type="AlphaFoldDB" id="A0A6P2PVJ6"/>
<name>A0A6P2PVJ6_9BURK</name>